<dbReference type="GO" id="GO:0005634">
    <property type="term" value="C:nucleus"/>
    <property type="evidence" value="ECO:0007669"/>
    <property type="project" value="TreeGrafter"/>
</dbReference>
<feature type="region of interest" description="Disordered" evidence="1">
    <location>
        <begin position="296"/>
        <end position="321"/>
    </location>
</feature>
<feature type="domain" description="RNase NYN" evidence="2">
    <location>
        <begin position="52"/>
        <end position="190"/>
    </location>
</feature>
<dbReference type="Gene3D" id="3.40.50.11980">
    <property type="match status" value="1"/>
</dbReference>
<dbReference type="Proteomes" id="UP000887575">
    <property type="component" value="Unassembled WGS sequence"/>
</dbReference>
<evidence type="ECO:0000313" key="3">
    <source>
        <dbReference type="Proteomes" id="UP000887575"/>
    </source>
</evidence>
<dbReference type="GO" id="GO:0003729">
    <property type="term" value="F:mRNA binding"/>
    <property type="evidence" value="ECO:0007669"/>
    <property type="project" value="TreeGrafter"/>
</dbReference>
<name>A0AAF3EWG9_9BILA</name>
<dbReference type="GO" id="GO:0004521">
    <property type="term" value="F:RNA endonuclease activity"/>
    <property type="evidence" value="ECO:0007669"/>
    <property type="project" value="TreeGrafter"/>
</dbReference>
<feature type="compositionally biased region" description="Low complexity" evidence="1">
    <location>
        <begin position="299"/>
        <end position="321"/>
    </location>
</feature>
<evidence type="ECO:0000259" key="2">
    <source>
        <dbReference type="Pfam" id="PF11977"/>
    </source>
</evidence>
<organism evidence="3 4">
    <name type="scientific">Mesorhabditis belari</name>
    <dbReference type="NCBI Taxonomy" id="2138241"/>
    <lineage>
        <taxon>Eukaryota</taxon>
        <taxon>Metazoa</taxon>
        <taxon>Ecdysozoa</taxon>
        <taxon>Nematoda</taxon>
        <taxon>Chromadorea</taxon>
        <taxon>Rhabditida</taxon>
        <taxon>Rhabditina</taxon>
        <taxon>Rhabditomorpha</taxon>
        <taxon>Rhabditoidea</taxon>
        <taxon>Rhabditidae</taxon>
        <taxon>Mesorhabditinae</taxon>
        <taxon>Mesorhabditis</taxon>
    </lineage>
</organism>
<dbReference type="InterPro" id="IPR021869">
    <property type="entry name" value="RNase_Zc3h12_NYN"/>
</dbReference>
<accession>A0AAF3EWG9</accession>
<evidence type="ECO:0000313" key="4">
    <source>
        <dbReference type="WBParaSite" id="MBELARI_LOCUS18546"/>
    </source>
</evidence>
<protein>
    <recommendedName>
        <fullName evidence="2">RNase NYN domain-containing protein</fullName>
    </recommendedName>
</protein>
<sequence>MSLKMSHHSTSIHCLSTASTQLTSNSLDKHEEVDTEAPFDPLFVPPSSQAVRRLLVVDGCNIARSSCGPTRNNVNCAGLMVVIRWLLVRKFEVVAFLPIIYNNNGNFNVTNVYLLQKLEELGVVTFTPARTARGDRRAFINYDDLYVASLAARHGGTVLSGDRFKDILAETQYNELHDVLRNRRLDVRFHILKHPYAQIGEDRFIDRIPELCLRPADQLNDAISKRLWAERNDPDYQKVLLRRRSWSKQQSDRMVATIDLLMDELCEKTAIRPIQLSPPYTQWIAQKGMRNGGGRFVDSSFGRPGPSTTTPSTSLSLTPPVSYSSRYSEDSVISWNGDFVDLRGRNDQQQRGDGGLVTEDGYSNVPGLWIPPELRQASAHAHQDLAPVNEYQATSGDGGVEAQERRTMISIQPEIGTPPSASTLVPLRFTWKDVDLLTLNVADLHYCLNHPRNDVLVLPSCSQQRESLTNEDHVLAQLIDAFPMEIVEKVLKENISRNVEVLANLCAEMTT</sequence>
<dbReference type="AlphaFoldDB" id="A0AAF3EWG9"/>
<dbReference type="PANTHER" id="PTHR12876">
    <property type="entry name" value="N4BP1-RELATED"/>
    <property type="match status" value="1"/>
</dbReference>
<evidence type="ECO:0000256" key="1">
    <source>
        <dbReference type="SAM" id="MobiDB-lite"/>
    </source>
</evidence>
<dbReference type="GO" id="GO:0036464">
    <property type="term" value="C:cytoplasmic ribonucleoprotein granule"/>
    <property type="evidence" value="ECO:0007669"/>
    <property type="project" value="TreeGrafter"/>
</dbReference>
<dbReference type="Pfam" id="PF11977">
    <property type="entry name" value="RNase_Zc3h12a"/>
    <property type="match status" value="1"/>
</dbReference>
<dbReference type="WBParaSite" id="MBELARI_LOCUS18546">
    <property type="protein sequence ID" value="MBELARI_LOCUS18546"/>
    <property type="gene ID" value="MBELARI_LOCUS18546"/>
</dbReference>
<proteinExistence type="predicted"/>
<keyword evidence="3" id="KW-1185">Reference proteome</keyword>
<dbReference type="PANTHER" id="PTHR12876:SF37">
    <property type="entry name" value="ENDORIBONUCLEASE REGE-1-RELATED"/>
    <property type="match status" value="1"/>
</dbReference>
<reference evidence="4" key="1">
    <citation type="submission" date="2024-02" db="UniProtKB">
        <authorList>
            <consortium name="WormBaseParasite"/>
        </authorList>
    </citation>
    <scope>IDENTIFICATION</scope>
</reference>
<dbReference type="InterPro" id="IPR051101">
    <property type="entry name" value="ZC3H12/N4BP1_RNase_Reg"/>
</dbReference>